<proteinExistence type="predicted"/>
<dbReference type="GO" id="GO:0008277">
    <property type="term" value="P:regulation of G protein-coupled receptor signaling pathway"/>
    <property type="evidence" value="ECO:0007669"/>
    <property type="project" value="TreeGrafter"/>
</dbReference>
<dbReference type="PANTHER" id="PTHR45945:SF3">
    <property type="entry name" value="REGULATOR OF G-PROTEIN SIGNALING LOCO"/>
    <property type="match status" value="1"/>
</dbReference>
<name>A0A0M3JWL3_ANISI</name>
<sequence length="331" mass="36878">MSALMISKISSTAGILDERSECDLVRVSQARGREVSAKVAVKEQISVQPRTISSSSTDQTNFSANNINFYSRPSEDLSKRYSRRDSEIKGYFRTKRKGYKLDGKKYVGAHTACDDHPSNGSIAAPSVHASNSIVTVEKRVAEAECTVPMANGENAAQTSGTCSDRTTSDVEKILHNPIHRRPFQQFLEQQFCAENINFYVAVEEYRAIPDSEMEKRSKVARQIYERHFTANSIEPVNIDNSTSKSIRDAVSAQQFSAQLYDVAQYQIFHLLKYDCWPRYLRAGGVAPTFDDQATGEEHPGPSTQSSQVCSFISAGFVSSSFLRYSLLFTAL</sequence>
<dbReference type="AlphaFoldDB" id="A0A0M3JWL3"/>
<dbReference type="GO" id="GO:0005634">
    <property type="term" value="C:nucleus"/>
    <property type="evidence" value="ECO:0007669"/>
    <property type="project" value="TreeGrafter"/>
</dbReference>
<dbReference type="GO" id="GO:0005737">
    <property type="term" value="C:cytoplasm"/>
    <property type="evidence" value="ECO:0007669"/>
    <property type="project" value="TreeGrafter"/>
</dbReference>
<keyword evidence="3" id="KW-1185">Reference proteome</keyword>
<dbReference type="InterPro" id="IPR036305">
    <property type="entry name" value="RGS_sf"/>
</dbReference>
<organism evidence="4">
    <name type="scientific">Anisakis simplex</name>
    <name type="common">Herring worm</name>
    <dbReference type="NCBI Taxonomy" id="6269"/>
    <lineage>
        <taxon>Eukaryota</taxon>
        <taxon>Metazoa</taxon>
        <taxon>Ecdysozoa</taxon>
        <taxon>Nematoda</taxon>
        <taxon>Chromadorea</taxon>
        <taxon>Rhabditida</taxon>
        <taxon>Spirurina</taxon>
        <taxon>Ascaridomorpha</taxon>
        <taxon>Ascaridoidea</taxon>
        <taxon>Anisakidae</taxon>
        <taxon>Anisakis</taxon>
        <taxon>Anisakis simplex complex</taxon>
    </lineage>
</organism>
<dbReference type="PRINTS" id="PR01301">
    <property type="entry name" value="RGSPROTEIN"/>
</dbReference>
<dbReference type="InterPro" id="IPR046995">
    <property type="entry name" value="RGS10/12/14-like"/>
</dbReference>
<dbReference type="PANTHER" id="PTHR45945">
    <property type="entry name" value="REGULATOR OF G-PROTEIN SIGNALING LOCO"/>
    <property type="match status" value="1"/>
</dbReference>
<evidence type="ECO:0000313" key="3">
    <source>
        <dbReference type="Proteomes" id="UP000267096"/>
    </source>
</evidence>
<dbReference type="InterPro" id="IPR016137">
    <property type="entry name" value="RGS"/>
</dbReference>
<gene>
    <name evidence="2" type="ORF">ASIM_LOCUS12149</name>
</gene>
<accession>A0A0M3JWL3</accession>
<dbReference type="SUPFAM" id="SSF48097">
    <property type="entry name" value="Regulator of G-protein signaling, RGS"/>
    <property type="match status" value="1"/>
</dbReference>
<feature type="domain" description="RGS" evidence="1">
    <location>
        <begin position="169"/>
        <end position="282"/>
    </location>
</feature>
<protein>
    <submittedName>
        <fullName evidence="4">RGS domain-containing protein</fullName>
    </submittedName>
</protein>
<dbReference type="WBParaSite" id="ASIM_0001268301-mRNA-1">
    <property type="protein sequence ID" value="ASIM_0001268301-mRNA-1"/>
    <property type="gene ID" value="ASIM_0001268301"/>
</dbReference>
<dbReference type="Proteomes" id="UP000267096">
    <property type="component" value="Unassembled WGS sequence"/>
</dbReference>
<dbReference type="Pfam" id="PF00615">
    <property type="entry name" value="RGS"/>
    <property type="match status" value="1"/>
</dbReference>
<dbReference type="Gene3D" id="1.10.167.10">
    <property type="entry name" value="Regulator of G-protein Signalling 4, domain 2"/>
    <property type="match status" value="1"/>
</dbReference>
<evidence type="ECO:0000313" key="4">
    <source>
        <dbReference type="WBParaSite" id="ASIM_0001268301-mRNA-1"/>
    </source>
</evidence>
<evidence type="ECO:0000313" key="2">
    <source>
        <dbReference type="EMBL" id="VDK46687.1"/>
    </source>
</evidence>
<reference evidence="4" key="1">
    <citation type="submission" date="2017-02" db="UniProtKB">
        <authorList>
            <consortium name="WormBaseParasite"/>
        </authorList>
    </citation>
    <scope>IDENTIFICATION</scope>
</reference>
<dbReference type="SMART" id="SM00315">
    <property type="entry name" value="RGS"/>
    <property type="match status" value="1"/>
</dbReference>
<dbReference type="PROSITE" id="PS50132">
    <property type="entry name" value="RGS"/>
    <property type="match status" value="1"/>
</dbReference>
<dbReference type="EMBL" id="UYRR01031145">
    <property type="protein sequence ID" value="VDK46687.1"/>
    <property type="molecule type" value="Genomic_DNA"/>
</dbReference>
<dbReference type="InterPro" id="IPR044926">
    <property type="entry name" value="RGS_subdomain_2"/>
</dbReference>
<dbReference type="OrthoDB" id="196547at2759"/>
<reference evidence="2 3" key="2">
    <citation type="submission" date="2018-11" db="EMBL/GenBank/DDBJ databases">
        <authorList>
            <consortium name="Pathogen Informatics"/>
        </authorList>
    </citation>
    <scope>NUCLEOTIDE SEQUENCE [LARGE SCALE GENOMIC DNA]</scope>
</reference>
<dbReference type="GO" id="GO:0005096">
    <property type="term" value="F:GTPase activator activity"/>
    <property type="evidence" value="ECO:0007669"/>
    <property type="project" value="InterPro"/>
</dbReference>
<evidence type="ECO:0000259" key="1">
    <source>
        <dbReference type="PROSITE" id="PS50132"/>
    </source>
</evidence>
<dbReference type="GO" id="GO:0005886">
    <property type="term" value="C:plasma membrane"/>
    <property type="evidence" value="ECO:0007669"/>
    <property type="project" value="TreeGrafter"/>
</dbReference>